<evidence type="ECO:0000313" key="3">
    <source>
        <dbReference type="Proteomes" id="UP000438093"/>
    </source>
</evidence>
<dbReference type="Gene3D" id="3.90.550.10">
    <property type="entry name" value="Spore Coat Polysaccharide Biosynthesis Protein SpsA, Chain A"/>
    <property type="match status" value="2"/>
</dbReference>
<sequence>MRPMRVTYCGLCRESRKTFIKLVVDQYASDSFLQIRLESASGVLGRCNAYELANNVFVVVIPAASNMQKIIIDERNAANDILSTFEKTLSPQRIAWESRLRHRFDRALIDEICNYDERHYPIEGHLEFERVIPARDKNIVQAKLYLSPFVSFNDVEIRCTDSDEREFGVRAVSCGEMLVRVPEDGRLEYRAVSVSIDLPKHLDTYTFTVFDRRWCDDAYPVTLENALLMRLLIEFEESTLNAQLDPAYPAWLSNHRAGESTLRMQRKEPFRSPFVFSIVVPLYKTPLPLLYEMVESVRRQSYPFWELVLVNASPEDEAVSDAVAKIAREDDRIKVVLLEGNRGISGNTNAGVDQAQGDFVSFLDHDDVIEPDLLFEYAEAVCNHPDVDLLYCDEDKLSEDGRPYDPFFKPDFNIDLLRNNNYICHMLTIRHSMLREVGPLDPACDGAQDFDLTLRVCEKARRIFHVPRVLYHWRVTAASTAGSISGKPYADKAGMLAVRKHFERIGVNASVEFSRRPATYAITYFVPSDRPLVSIIVPRKGSADVLRRCIRSIVDLTLYKNYELLVVGDSDCIDGATCSDACIRHIRLDGPPNHSAAIARGASKAAGEFYLFLDDDAEVLRGDWIERMLGICAREDVGAVGAKLYYPDDTIQHAGLSIVSNGKSSMHKGLPRDNWGYFALNDAEQDVTAVTSSCMMTKRQVYDEVGGMSEDMPEMLREVDFCLKLRRKGFLVVYTPEVELYRHEARIREGAAAQEERSRIGRDRVRCTQGALQECCLEKDPYRNCNFDDTPSDSDYFKLSWPETCLSVGALRDR</sequence>
<name>A0A6N7RR60_9ACTN</name>
<dbReference type="InterPro" id="IPR050834">
    <property type="entry name" value="Glycosyltransf_2"/>
</dbReference>
<gene>
    <name evidence="2" type="ORF">GJG86_14365</name>
</gene>
<dbReference type="AlphaFoldDB" id="A0A6N7RR60"/>
<dbReference type="InterPro" id="IPR001173">
    <property type="entry name" value="Glyco_trans_2-like"/>
</dbReference>
<dbReference type="EMBL" id="VTFY01000013">
    <property type="protein sequence ID" value="MRX83664.1"/>
    <property type="molecule type" value="Genomic_DNA"/>
</dbReference>
<evidence type="ECO:0000259" key="1">
    <source>
        <dbReference type="Pfam" id="PF00535"/>
    </source>
</evidence>
<evidence type="ECO:0000313" key="2">
    <source>
        <dbReference type="EMBL" id="MRX83664.1"/>
    </source>
</evidence>
<dbReference type="Proteomes" id="UP000438093">
    <property type="component" value="Unassembled WGS sequence"/>
</dbReference>
<dbReference type="SUPFAM" id="SSF53448">
    <property type="entry name" value="Nucleotide-diphospho-sugar transferases"/>
    <property type="match status" value="2"/>
</dbReference>
<dbReference type="CDD" id="cd04184">
    <property type="entry name" value="GT2_RfbC_Mx_like"/>
    <property type="match status" value="1"/>
</dbReference>
<feature type="domain" description="Glycosyltransferase 2-like" evidence="1">
    <location>
        <begin position="277"/>
        <end position="437"/>
    </location>
</feature>
<protein>
    <submittedName>
        <fullName evidence="2">Glycosyltransferase</fullName>
    </submittedName>
</protein>
<reference evidence="3" key="1">
    <citation type="submission" date="2019-08" db="EMBL/GenBank/DDBJ databases">
        <title>Arthrobacter sp. nov., isolated from plateau pika and Tibetan wild ass.</title>
        <authorList>
            <person name="Ge Y."/>
        </authorList>
    </citation>
    <scope>NUCLEOTIDE SEQUENCE [LARGE SCALE GENOMIC DNA]</scope>
    <source>
        <strain evidence="3">HF-4214</strain>
    </source>
</reference>
<accession>A0A6N7RR60</accession>
<proteinExistence type="predicted"/>
<dbReference type="GO" id="GO:0044010">
    <property type="term" value="P:single-species biofilm formation"/>
    <property type="evidence" value="ECO:0007669"/>
    <property type="project" value="TreeGrafter"/>
</dbReference>
<feature type="domain" description="Glycosyltransferase 2-like" evidence="1">
    <location>
        <begin position="534"/>
        <end position="705"/>
    </location>
</feature>
<organism evidence="2 3">
    <name type="scientific">Eggerthella guodeyinii</name>
    <dbReference type="NCBI Taxonomy" id="2690837"/>
    <lineage>
        <taxon>Bacteria</taxon>
        <taxon>Bacillati</taxon>
        <taxon>Actinomycetota</taxon>
        <taxon>Coriobacteriia</taxon>
        <taxon>Eggerthellales</taxon>
        <taxon>Eggerthellaceae</taxon>
        <taxon>Eggerthella</taxon>
    </lineage>
</organism>
<dbReference type="GO" id="GO:0016740">
    <property type="term" value="F:transferase activity"/>
    <property type="evidence" value="ECO:0007669"/>
    <property type="project" value="UniProtKB-KW"/>
</dbReference>
<dbReference type="PANTHER" id="PTHR43685:SF2">
    <property type="entry name" value="GLYCOSYLTRANSFERASE 2-LIKE DOMAIN-CONTAINING PROTEIN"/>
    <property type="match status" value="1"/>
</dbReference>
<dbReference type="PANTHER" id="PTHR43685">
    <property type="entry name" value="GLYCOSYLTRANSFERASE"/>
    <property type="match status" value="1"/>
</dbReference>
<keyword evidence="3" id="KW-1185">Reference proteome</keyword>
<keyword evidence="2" id="KW-0808">Transferase</keyword>
<dbReference type="InterPro" id="IPR029044">
    <property type="entry name" value="Nucleotide-diphossugar_trans"/>
</dbReference>
<comment type="caution">
    <text evidence="2">The sequence shown here is derived from an EMBL/GenBank/DDBJ whole genome shotgun (WGS) entry which is preliminary data.</text>
</comment>
<dbReference type="Pfam" id="PF00535">
    <property type="entry name" value="Glycos_transf_2"/>
    <property type="match status" value="2"/>
</dbReference>